<dbReference type="Proteomes" id="UP001290455">
    <property type="component" value="Unassembled WGS sequence"/>
</dbReference>
<dbReference type="InterPro" id="IPR018708">
    <property type="entry name" value="DUF2225"/>
</dbReference>
<dbReference type="SUPFAM" id="SSF48452">
    <property type="entry name" value="TPR-like"/>
    <property type="match status" value="1"/>
</dbReference>
<sequence>MTEITPLFDKNCECPICKQKFTTKKVRSRFIKVTEYDSDFCPTYASSENNPILYHVNVCPHCGFSFSDDTNPYFHPGSKELIIEKVCSQWVPRDYGEERTVYDAIKSYKLAAFCATLKKEKHVNIAGLYMRLAWLYRSLNDPDQEGRFMKLATHEYLESYMADDFRGTQVSDVRIFYLIGELSRRNGLIEQAVKYFSKVIEKQKSTVETKIVSMARERWYEIREMQKEQEAVQ</sequence>
<evidence type="ECO:0000313" key="3">
    <source>
        <dbReference type="Proteomes" id="UP001290455"/>
    </source>
</evidence>
<dbReference type="RefSeq" id="WP_322446414.1">
    <property type="nucleotide sequence ID" value="NZ_JAXOFX010000005.1"/>
</dbReference>
<feature type="repeat" description="TPR" evidence="1">
    <location>
        <begin position="173"/>
        <end position="206"/>
    </location>
</feature>
<comment type="caution">
    <text evidence="2">The sequence shown here is derived from an EMBL/GenBank/DDBJ whole genome shotgun (WGS) entry which is preliminary data.</text>
</comment>
<evidence type="ECO:0000256" key="1">
    <source>
        <dbReference type="PROSITE-ProRule" id="PRU00339"/>
    </source>
</evidence>
<dbReference type="InterPro" id="IPR011990">
    <property type="entry name" value="TPR-like_helical_dom_sf"/>
</dbReference>
<dbReference type="PROSITE" id="PS50005">
    <property type="entry name" value="TPR"/>
    <property type="match status" value="1"/>
</dbReference>
<keyword evidence="3" id="KW-1185">Reference proteome</keyword>
<dbReference type="Pfam" id="PF09986">
    <property type="entry name" value="DUF2225"/>
    <property type="match status" value="1"/>
</dbReference>
<accession>A0ABU5IY68</accession>
<keyword evidence="1" id="KW-0802">TPR repeat</keyword>
<dbReference type="Gene3D" id="1.25.40.10">
    <property type="entry name" value="Tetratricopeptide repeat domain"/>
    <property type="match status" value="1"/>
</dbReference>
<gene>
    <name evidence="2" type="ORF">SM124_10175</name>
</gene>
<proteinExistence type="predicted"/>
<name>A0ABU5IY68_9BACI</name>
<reference evidence="2 3" key="1">
    <citation type="submission" date="2023-11" db="EMBL/GenBank/DDBJ databases">
        <title>Bacillus jintuensis, isolated from a mudflat on the Beibu Gulf coast.</title>
        <authorList>
            <person name="Li M."/>
        </authorList>
    </citation>
    <scope>NUCLEOTIDE SEQUENCE [LARGE SCALE GENOMIC DNA]</scope>
    <source>
        <strain evidence="2 3">31A1R</strain>
    </source>
</reference>
<organism evidence="2 3">
    <name type="scientific">Robertmurraya mangrovi</name>
    <dbReference type="NCBI Taxonomy" id="3098077"/>
    <lineage>
        <taxon>Bacteria</taxon>
        <taxon>Bacillati</taxon>
        <taxon>Bacillota</taxon>
        <taxon>Bacilli</taxon>
        <taxon>Bacillales</taxon>
        <taxon>Bacillaceae</taxon>
        <taxon>Robertmurraya</taxon>
    </lineage>
</organism>
<protein>
    <submittedName>
        <fullName evidence="2">DUF2225 domain-containing protein</fullName>
    </submittedName>
</protein>
<evidence type="ECO:0000313" key="2">
    <source>
        <dbReference type="EMBL" id="MDZ5472114.1"/>
    </source>
</evidence>
<dbReference type="InterPro" id="IPR019734">
    <property type="entry name" value="TPR_rpt"/>
</dbReference>
<dbReference type="EMBL" id="JAXOFX010000005">
    <property type="protein sequence ID" value="MDZ5472114.1"/>
    <property type="molecule type" value="Genomic_DNA"/>
</dbReference>